<keyword evidence="8" id="KW-0282">Flagellum</keyword>
<dbReference type="Pfam" id="PF07195">
    <property type="entry name" value="FliD_C"/>
    <property type="match status" value="1"/>
</dbReference>
<keyword evidence="5" id="KW-0964">Secreted</keyword>
<keyword evidence="8" id="KW-0966">Cell projection</keyword>
<dbReference type="InterPro" id="IPR040026">
    <property type="entry name" value="FliD"/>
</dbReference>
<dbReference type="InterPro" id="IPR003481">
    <property type="entry name" value="FliD_N"/>
</dbReference>
<evidence type="ECO:0000259" key="6">
    <source>
        <dbReference type="Pfam" id="PF02465"/>
    </source>
</evidence>
<dbReference type="GO" id="GO:0007155">
    <property type="term" value="P:cell adhesion"/>
    <property type="evidence" value="ECO:0007669"/>
    <property type="project" value="InterPro"/>
</dbReference>
<protein>
    <recommendedName>
        <fullName evidence="5">Flagellar hook-associated protein 2</fullName>
        <shortName evidence="5">HAP2</shortName>
    </recommendedName>
    <alternativeName>
        <fullName evidence="5">Flagellar cap protein</fullName>
    </alternativeName>
</protein>
<evidence type="ECO:0000256" key="1">
    <source>
        <dbReference type="ARBA" id="ARBA00009764"/>
    </source>
</evidence>
<dbReference type="PANTHER" id="PTHR30288:SF0">
    <property type="entry name" value="FLAGELLAR HOOK-ASSOCIATED PROTEIN 2"/>
    <property type="match status" value="1"/>
</dbReference>
<keyword evidence="8" id="KW-0969">Cilium</keyword>
<feature type="domain" description="Flagellar hook-associated protein 2 C-terminal" evidence="7">
    <location>
        <begin position="219"/>
        <end position="454"/>
    </location>
</feature>
<dbReference type="InterPro" id="IPR010809">
    <property type="entry name" value="FliD_C"/>
</dbReference>
<comment type="subcellular location">
    <subcellularLocation>
        <location evidence="5">Secreted</location>
    </subcellularLocation>
    <subcellularLocation>
        <location evidence="5">Bacterial flagellum</location>
    </subcellularLocation>
</comment>
<evidence type="ECO:0000256" key="4">
    <source>
        <dbReference type="ARBA" id="ARBA00023143"/>
    </source>
</evidence>
<reference evidence="8 9" key="1">
    <citation type="submission" date="2018-06" db="EMBL/GenBank/DDBJ databases">
        <authorList>
            <consortium name="Pathogen Informatics"/>
            <person name="Doyle S."/>
        </authorList>
    </citation>
    <scope>NUCLEOTIDE SEQUENCE [LARGE SCALE GENOMIC DNA]</scope>
    <source>
        <strain evidence="8 9">NCTC13093</strain>
    </source>
</reference>
<dbReference type="AlphaFoldDB" id="A0A2X0V8I8"/>
<dbReference type="GO" id="GO:0005576">
    <property type="term" value="C:extracellular region"/>
    <property type="evidence" value="ECO:0007669"/>
    <property type="project" value="UniProtKB-SubCell"/>
</dbReference>
<evidence type="ECO:0000259" key="7">
    <source>
        <dbReference type="Pfam" id="PF07195"/>
    </source>
</evidence>
<accession>A0A2X0V8I8</accession>
<evidence type="ECO:0000256" key="5">
    <source>
        <dbReference type="RuleBase" id="RU362066"/>
    </source>
</evidence>
<dbReference type="GO" id="GO:0009424">
    <property type="term" value="C:bacterial-type flagellum hook"/>
    <property type="evidence" value="ECO:0007669"/>
    <property type="project" value="UniProtKB-UniRule"/>
</dbReference>
<comment type="subunit">
    <text evidence="2 5">Homopentamer.</text>
</comment>
<dbReference type="EMBL" id="UAPV01000001">
    <property type="protein sequence ID" value="SPT70784.1"/>
    <property type="molecule type" value="Genomic_DNA"/>
</dbReference>
<feature type="domain" description="Flagellar hook-associated protein 2 N-terminal" evidence="6">
    <location>
        <begin position="11"/>
        <end position="110"/>
    </location>
</feature>
<dbReference type="GO" id="GO:0071973">
    <property type="term" value="P:bacterial-type flagellum-dependent cell motility"/>
    <property type="evidence" value="ECO:0007669"/>
    <property type="project" value="TreeGrafter"/>
</dbReference>
<evidence type="ECO:0000256" key="3">
    <source>
        <dbReference type="ARBA" id="ARBA00023054"/>
    </source>
</evidence>
<sequence>MASITSAGVASGIDFESIIAASVKAKQTQLNRSLIIRKEENNIEISGVGKLKSALETFQKSMKSFTEGSAFNERKITTNQPEKDPFFTVKGNKDATNMYHDIAVKQLASSEKLKTTIKDPDTKYGAGKITIDTGIKGADGKNKVLEIDVDKDDTIDSIRRKINDNNIGVTANMVKTKNGVQLTIDSGVTGNGKSNMTITTSGDSSLDVFKSDKMTKEAGKDAIIIVDGQEIANDSNVFDTQVSGITITATKVSEKDDKGNFKTNSVELTEDAEAVTKKMQEFIDAYNALHKTMDELYKRNTYENGKNNYDGGELAGDSMVKSMQYAMSNMITTYGSDAAAAGKDALSIFNMGIKFEKDGTLSLDSTKFKESLKDNYNQVVNAFSGEKSLINKFETLVKDYTKSGGILAEREDRLQTENKDIGKKEASNAELLAKYEEGLRQKYASLDNLIAGYNSSMSYISQIMAQSSPK</sequence>
<keyword evidence="3" id="KW-0175">Coiled coil</keyword>
<proteinExistence type="inferred from homology"/>
<keyword evidence="9" id="KW-1185">Reference proteome</keyword>
<name>A0A2X0V8I8_9GAMM</name>
<evidence type="ECO:0000313" key="9">
    <source>
        <dbReference type="Proteomes" id="UP000250086"/>
    </source>
</evidence>
<organism evidence="8 9">
    <name type="scientific">Anaerobiospirillum thomasii</name>
    <dbReference type="NCBI Taxonomy" id="179995"/>
    <lineage>
        <taxon>Bacteria</taxon>
        <taxon>Pseudomonadati</taxon>
        <taxon>Pseudomonadota</taxon>
        <taxon>Gammaproteobacteria</taxon>
        <taxon>Aeromonadales</taxon>
        <taxon>Succinivibrionaceae</taxon>
        <taxon>Anaerobiospirillum</taxon>
    </lineage>
</organism>
<dbReference type="Pfam" id="PF02465">
    <property type="entry name" value="FliD_N"/>
    <property type="match status" value="1"/>
</dbReference>
<dbReference type="Pfam" id="PF07196">
    <property type="entry name" value="Flagellin_IN"/>
    <property type="match status" value="1"/>
</dbReference>
<dbReference type="RefSeq" id="WP_113744817.1">
    <property type="nucleotide sequence ID" value="NZ_UAPV01000001.1"/>
</dbReference>
<dbReference type="InterPro" id="IPR010810">
    <property type="entry name" value="Flagellin_hook_IN_motif"/>
</dbReference>
<keyword evidence="4 5" id="KW-0975">Bacterial flagellum</keyword>
<comment type="function">
    <text evidence="5">Required for morphogenesis and for the elongation of the flagellar filament by facilitating polymerization of the flagellin monomers at the tip of growing filament. Forms a capping structure, which prevents flagellin subunits (transported through the central channel of the flagellum) from leaking out without polymerization at the distal end.</text>
</comment>
<evidence type="ECO:0000313" key="8">
    <source>
        <dbReference type="EMBL" id="SPT70784.1"/>
    </source>
</evidence>
<dbReference type="PANTHER" id="PTHR30288">
    <property type="entry name" value="FLAGELLAR CAP/ASSEMBLY PROTEIN FLID"/>
    <property type="match status" value="1"/>
</dbReference>
<evidence type="ECO:0000256" key="2">
    <source>
        <dbReference type="ARBA" id="ARBA00011255"/>
    </source>
</evidence>
<comment type="similarity">
    <text evidence="1 5">Belongs to the FliD family.</text>
</comment>
<dbReference type="Proteomes" id="UP000250086">
    <property type="component" value="Unassembled WGS sequence"/>
</dbReference>
<gene>
    <name evidence="8" type="primary">fliD</name>
    <name evidence="8" type="ORF">NCTC13093_02208</name>
</gene>
<dbReference type="GO" id="GO:0009421">
    <property type="term" value="C:bacterial-type flagellum filament cap"/>
    <property type="evidence" value="ECO:0007669"/>
    <property type="project" value="InterPro"/>
</dbReference>